<dbReference type="EMBL" id="QXTE01000402">
    <property type="protein sequence ID" value="TFJ98408.1"/>
    <property type="molecule type" value="Genomic_DNA"/>
</dbReference>
<evidence type="ECO:0000313" key="2">
    <source>
        <dbReference type="EMBL" id="TFJ98408.1"/>
    </source>
</evidence>
<proteinExistence type="predicted"/>
<name>A0A4D9DN12_9SAUR</name>
<reference evidence="2 3" key="1">
    <citation type="submission" date="2019-04" db="EMBL/GenBank/DDBJ databases">
        <title>Draft genome of the big-headed turtle Platysternon megacephalum.</title>
        <authorList>
            <person name="Gong S."/>
        </authorList>
    </citation>
    <scope>NUCLEOTIDE SEQUENCE [LARGE SCALE GENOMIC DNA]</scope>
    <source>
        <strain evidence="2">DO16091913</strain>
        <tissue evidence="2">Muscle</tissue>
    </source>
</reference>
<keyword evidence="3" id="KW-1185">Reference proteome</keyword>
<keyword evidence="2" id="KW-0808">Transferase</keyword>
<feature type="region of interest" description="Disordered" evidence="1">
    <location>
        <begin position="1"/>
        <end position="35"/>
    </location>
</feature>
<protein>
    <submittedName>
        <fullName evidence="2">Procollagen galactosyltransferase 1</fullName>
    </submittedName>
</protein>
<gene>
    <name evidence="2" type="ORF">DR999_PMT19663</name>
</gene>
<reference evidence="2 3" key="2">
    <citation type="submission" date="2019-04" db="EMBL/GenBank/DDBJ databases">
        <title>The genome sequence of big-headed turtle.</title>
        <authorList>
            <person name="Gong S."/>
        </authorList>
    </citation>
    <scope>NUCLEOTIDE SEQUENCE [LARGE SCALE GENOMIC DNA]</scope>
    <source>
        <strain evidence="2">DO16091913</strain>
        <tissue evidence="2">Muscle</tissue>
    </source>
</reference>
<dbReference type="AlphaFoldDB" id="A0A4D9DN12"/>
<accession>A0A4D9DN12</accession>
<keyword evidence="2" id="KW-0328">Glycosyltransferase</keyword>
<organism evidence="2 3">
    <name type="scientific">Platysternon megacephalum</name>
    <name type="common">big-headed turtle</name>
    <dbReference type="NCBI Taxonomy" id="55544"/>
    <lineage>
        <taxon>Eukaryota</taxon>
        <taxon>Metazoa</taxon>
        <taxon>Chordata</taxon>
        <taxon>Craniata</taxon>
        <taxon>Vertebrata</taxon>
        <taxon>Euteleostomi</taxon>
        <taxon>Archelosauria</taxon>
        <taxon>Testudinata</taxon>
        <taxon>Testudines</taxon>
        <taxon>Cryptodira</taxon>
        <taxon>Durocryptodira</taxon>
        <taxon>Testudinoidea</taxon>
        <taxon>Platysternidae</taxon>
        <taxon>Platysternon</taxon>
    </lineage>
</organism>
<dbReference type="GO" id="GO:0016757">
    <property type="term" value="F:glycosyltransferase activity"/>
    <property type="evidence" value="ECO:0007669"/>
    <property type="project" value="UniProtKB-KW"/>
</dbReference>
<evidence type="ECO:0000256" key="1">
    <source>
        <dbReference type="SAM" id="MobiDB-lite"/>
    </source>
</evidence>
<dbReference type="Proteomes" id="UP000297703">
    <property type="component" value="Unassembled WGS sequence"/>
</dbReference>
<evidence type="ECO:0000313" key="3">
    <source>
        <dbReference type="Proteomes" id="UP000297703"/>
    </source>
</evidence>
<feature type="region of interest" description="Disordered" evidence="1">
    <location>
        <begin position="72"/>
        <end position="117"/>
    </location>
</feature>
<sequence>MVSRVHVCPSPAPYRAGDTPFSGTGDPELHAGFRGWELSRGAQNSRGRGCPPFSGVEASGCTAQSCLGSGQEARSLSGLHEGSDPDHRSPQTGAGQGYPCGQDLGRPPTCSRLPFQA</sequence>
<comment type="caution">
    <text evidence="2">The sequence shown here is derived from an EMBL/GenBank/DDBJ whole genome shotgun (WGS) entry which is preliminary data.</text>
</comment>